<dbReference type="PANTHER" id="PTHR44757:SF2">
    <property type="entry name" value="BIOFILM ARCHITECTURE MAINTENANCE PROTEIN MBAA"/>
    <property type="match status" value="1"/>
</dbReference>
<feature type="domain" description="PAS" evidence="2">
    <location>
        <begin position="180"/>
        <end position="225"/>
    </location>
</feature>
<dbReference type="CDD" id="cd01949">
    <property type="entry name" value="GGDEF"/>
    <property type="match status" value="1"/>
</dbReference>
<dbReference type="InterPro" id="IPR000160">
    <property type="entry name" value="GGDEF_dom"/>
</dbReference>
<dbReference type="SMART" id="SM00267">
    <property type="entry name" value="GGDEF"/>
    <property type="match status" value="1"/>
</dbReference>
<feature type="coiled-coil region" evidence="1">
    <location>
        <begin position="124"/>
        <end position="190"/>
    </location>
</feature>
<dbReference type="Proteomes" id="UP000623440">
    <property type="component" value="Unassembled WGS sequence"/>
</dbReference>
<dbReference type="InterPro" id="IPR001610">
    <property type="entry name" value="PAC"/>
</dbReference>
<reference evidence="6 7" key="1">
    <citation type="journal article" date="2020" name="ISME J.">
        <title>Comparative genomics reveals insights into cyanobacterial evolution and habitat adaptation.</title>
        <authorList>
            <person name="Chen M.Y."/>
            <person name="Teng W.K."/>
            <person name="Zhao L."/>
            <person name="Hu C.X."/>
            <person name="Zhou Y.K."/>
            <person name="Han B.P."/>
            <person name="Song L.R."/>
            <person name="Shu W.S."/>
        </authorList>
    </citation>
    <scope>NUCLEOTIDE SEQUENCE [LARGE SCALE GENOMIC DNA]</scope>
    <source>
        <strain evidence="6 7">FACHB-838</strain>
    </source>
</reference>
<dbReference type="PANTHER" id="PTHR44757">
    <property type="entry name" value="DIGUANYLATE CYCLASE DGCP"/>
    <property type="match status" value="1"/>
</dbReference>
<feature type="domain" description="PAC" evidence="3">
    <location>
        <begin position="875"/>
        <end position="928"/>
    </location>
</feature>
<dbReference type="Pfam" id="PF00990">
    <property type="entry name" value="GGDEF"/>
    <property type="match status" value="1"/>
</dbReference>
<dbReference type="SMART" id="SM00065">
    <property type="entry name" value="GAF"/>
    <property type="match status" value="3"/>
</dbReference>
<dbReference type="SMART" id="SM00052">
    <property type="entry name" value="EAL"/>
    <property type="match status" value="1"/>
</dbReference>
<dbReference type="Gene3D" id="3.20.20.450">
    <property type="entry name" value="EAL domain"/>
    <property type="match status" value="1"/>
</dbReference>
<dbReference type="SUPFAM" id="SSF55781">
    <property type="entry name" value="GAF domain-like"/>
    <property type="match status" value="3"/>
</dbReference>
<evidence type="ECO:0000259" key="4">
    <source>
        <dbReference type="PROSITE" id="PS50883"/>
    </source>
</evidence>
<evidence type="ECO:0000259" key="5">
    <source>
        <dbReference type="PROSITE" id="PS50887"/>
    </source>
</evidence>
<dbReference type="InterPro" id="IPR029787">
    <property type="entry name" value="Nucleotide_cyclase"/>
</dbReference>
<feature type="domain" description="GGDEF" evidence="5">
    <location>
        <begin position="961"/>
        <end position="1094"/>
    </location>
</feature>
<dbReference type="Gene3D" id="3.30.450.20">
    <property type="entry name" value="PAS domain"/>
    <property type="match status" value="3"/>
</dbReference>
<feature type="domain" description="PAS" evidence="2">
    <location>
        <begin position="803"/>
        <end position="874"/>
    </location>
</feature>
<dbReference type="PROSITE" id="PS50112">
    <property type="entry name" value="PAS"/>
    <property type="match status" value="3"/>
</dbReference>
<dbReference type="SUPFAM" id="SSF55073">
    <property type="entry name" value="Nucleotide cyclase"/>
    <property type="match status" value="1"/>
</dbReference>
<evidence type="ECO:0000259" key="2">
    <source>
        <dbReference type="PROSITE" id="PS50112"/>
    </source>
</evidence>
<dbReference type="InterPro" id="IPR003018">
    <property type="entry name" value="GAF"/>
</dbReference>
<keyword evidence="1" id="KW-0175">Coiled coil</keyword>
<dbReference type="SUPFAM" id="SSF141868">
    <property type="entry name" value="EAL domain-like"/>
    <property type="match status" value="1"/>
</dbReference>
<dbReference type="SMART" id="SM00086">
    <property type="entry name" value="PAC"/>
    <property type="match status" value="3"/>
</dbReference>
<dbReference type="EMBL" id="JACJSI010000147">
    <property type="protein sequence ID" value="MBD2534266.1"/>
    <property type="molecule type" value="Genomic_DNA"/>
</dbReference>
<dbReference type="InterPro" id="IPR001633">
    <property type="entry name" value="EAL_dom"/>
</dbReference>
<dbReference type="InterPro" id="IPR000014">
    <property type="entry name" value="PAS"/>
</dbReference>
<dbReference type="SMART" id="SM00091">
    <property type="entry name" value="PAS"/>
    <property type="match status" value="3"/>
</dbReference>
<dbReference type="InterPro" id="IPR043128">
    <property type="entry name" value="Rev_trsase/Diguanyl_cyclase"/>
</dbReference>
<dbReference type="Pfam" id="PF00563">
    <property type="entry name" value="EAL"/>
    <property type="match status" value="1"/>
</dbReference>
<name>A0ABR8DZI6_9NOSO</name>
<accession>A0ABR8DZI6</accession>
<dbReference type="Pfam" id="PF01590">
    <property type="entry name" value="GAF"/>
    <property type="match status" value="2"/>
</dbReference>
<dbReference type="Gene3D" id="3.30.70.270">
    <property type="match status" value="1"/>
</dbReference>
<dbReference type="NCBIfam" id="TIGR00229">
    <property type="entry name" value="sensory_box"/>
    <property type="match status" value="3"/>
</dbReference>
<dbReference type="Pfam" id="PF13426">
    <property type="entry name" value="PAS_9"/>
    <property type="match status" value="1"/>
</dbReference>
<feature type="domain" description="PAS" evidence="2">
    <location>
        <begin position="639"/>
        <end position="709"/>
    </location>
</feature>
<sequence length="1364" mass="154212">MAARICGTPIALIGFIDNTRQWFKSRVGWEALEISSDISFCAHTIKQTGLFVIQDVLADERFATNPLVIFAPHIRFYAGMPLITTEGYTLGTLCVMDCVPRELNFEQKEALQVLSRQVVSQIELKRSLVERQRLEEALQKANQEIEIRVEERTTELRNAFERSQGEIVERQRLETQLRRREQELADFFENGAIGLHRVGADGSILWANQAELDLLGYSREEYIGQHIANFHADQEVIDDILQKLAAKETLNDYEARLLCKDGSIKYVLIDSNVFWEDGQFIHTRCFTRDITECKQAEEALKIREYQQAVVAQLGQFVLTNVELSTLMNEAIMWVAQSLEVEYSNVLELLPDGNALRLIAGVGWQAGLVGQETVGAEPDSQAGYTLLFREPVIVEDLRTEKRFSGPPLLHEHGVVSSLSITIEGQNCPFGILGAHTARRRTFTEDDVNFLQSVANILATAIERKRAEELLLERARLAALEADIGIALTRSDSLPDILQQCVQALVRHLDAAFARIWTLNAEENVLELQASAGMYTHINGSHSRVPVGQFKIGLIAQSRQPHLTNNVIGDRRVHDQEWAAQEGMVAFAGYPLIVEEQVVGVVAIFARHLLTEDTLKAMASVANGLALGIQRKRGEEALRESERRLQAILDSSTAVIYLMDAENRYILVNRQYEELFHTTQAQIAGRSLYENWPQEVADTFAVNNQRVLETRKALEFEEVVPQDDGLHTYLTIKVPVCDASGTPYAICGVSTDITERKQAEQALQKARDYLEIRVQERTAELTKINEELQSEITERKRVEEALKRRKQEIKTLVEHAPDIIARFSTQLRYVYINPAIEQATGIAPQAFIGKTNAELGMPSELCQIWGQKLQQVFETKQEVVFEFSFPTSSETIYYQARYVPEFASDGSVESVLSIARNITALKQAQEKLIHDAFHDALTGLPNRTLFVERLECALKHTKRRADYSVAVLFLDLDRFKLVNDSLGHTIGDQLLMALADRLKKCLRSGDTVARLGGDEFTILLDDIKGMGEVTYIVDRIHEELRLPFNLSGYEVFTTVSIGIALTANSYELAEEILRDADTAMYRAKTLGKARSEVFGKDMHARAVARLQLEMDLRRAIERQEFRLYYQPIIFLETGNIHGFEALVRWQHPDRGLVSPAEFIPVAEETGLILPIGQWVLREACRQMHMWQEQFSNNSSLTISVNLSRKQFTQPNLVEQIEQILQETKLKPRDLSLEITESIVMENAETATSMLMSLGALGMQLHMDDFGTGYSSLSYLHRFPLNTLKIDRSFIKRIGDDVENLEIVQAIVTLAHSLGMEVTAEGVETAEQLAQLKVLKCEYVQGYFFSKPINSEMAKALIAKEPQLYKK</sequence>
<evidence type="ECO:0000313" key="7">
    <source>
        <dbReference type="Proteomes" id="UP000623440"/>
    </source>
</evidence>
<evidence type="ECO:0000256" key="1">
    <source>
        <dbReference type="SAM" id="Coils"/>
    </source>
</evidence>
<feature type="domain" description="PAC" evidence="3">
    <location>
        <begin position="712"/>
        <end position="763"/>
    </location>
</feature>
<dbReference type="Gene3D" id="3.30.450.40">
    <property type="match status" value="3"/>
</dbReference>
<dbReference type="InterPro" id="IPR000700">
    <property type="entry name" value="PAS-assoc_C"/>
</dbReference>
<protein>
    <submittedName>
        <fullName evidence="6">EAL domain-containing protein</fullName>
    </submittedName>
</protein>
<dbReference type="InterPro" id="IPR029016">
    <property type="entry name" value="GAF-like_dom_sf"/>
</dbReference>
<dbReference type="NCBIfam" id="TIGR00254">
    <property type="entry name" value="GGDEF"/>
    <property type="match status" value="1"/>
</dbReference>
<dbReference type="InterPro" id="IPR052155">
    <property type="entry name" value="Biofilm_reg_signaling"/>
</dbReference>
<feature type="domain" description="PAC" evidence="3">
    <location>
        <begin position="251"/>
        <end position="302"/>
    </location>
</feature>
<comment type="caution">
    <text evidence="6">The sequence shown here is derived from an EMBL/GenBank/DDBJ whole genome shotgun (WGS) entry which is preliminary data.</text>
</comment>
<dbReference type="InterPro" id="IPR035965">
    <property type="entry name" value="PAS-like_dom_sf"/>
</dbReference>
<dbReference type="Pfam" id="PF08448">
    <property type="entry name" value="PAS_4"/>
    <property type="match status" value="2"/>
</dbReference>
<proteinExistence type="predicted"/>
<dbReference type="PROSITE" id="PS50883">
    <property type="entry name" value="EAL"/>
    <property type="match status" value="1"/>
</dbReference>
<dbReference type="SUPFAM" id="SSF55785">
    <property type="entry name" value="PYP-like sensor domain (PAS domain)"/>
    <property type="match status" value="3"/>
</dbReference>
<keyword evidence="7" id="KW-1185">Reference proteome</keyword>
<dbReference type="Pfam" id="PF13185">
    <property type="entry name" value="GAF_2"/>
    <property type="match status" value="1"/>
</dbReference>
<dbReference type="CDD" id="cd00130">
    <property type="entry name" value="PAS"/>
    <property type="match status" value="3"/>
</dbReference>
<gene>
    <name evidence="6" type="ORF">H6G97_33990</name>
</gene>
<feature type="domain" description="EAL" evidence="4">
    <location>
        <begin position="1103"/>
        <end position="1359"/>
    </location>
</feature>
<dbReference type="CDD" id="cd01948">
    <property type="entry name" value="EAL"/>
    <property type="match status" value="1"/>
</dbReference>
<dbReference type="PROSITE" id="PS50887">
    <property type="entry name" value="GGDEF"/>
    <property type="match status" value="1"/>
</dbReference>
<dbReference type="PROSITE" id="PS50113">
    <property type="entry name" value="PAC"/>
    <property type="match status" value="3"/>
</dbReference>
<feature type="coiled-coil region" evidence="1">
    <location>
        <begin position="779"/>
        <end position="813"/>
    </location>
</feature>
<dbReference type="InterPro" id="IPR035919">
    <property type="entry name" value="EAL_sf"/>
</dbReference>
<dbReference type="InterPro" id="IPR013656">
    <property type="entry name" value="PAS_4"/>
</dbReference>
<evidence type="ECO:0000313" key="6">
    <source>
        <dbReference type="EMBL" id="MBD2534266.1"/>
    </source>
</evidence>
<evidence type="ECO:0000259" key="3">
    <source>
        <dbReference type="PROSITE" id="PS50113"/>
    </source>
</evidence>
<organism evidence="6 7">
    <name type="scientific">Nostoc flagelliforme FACHB-838</name>
    <dbReference type="NCBI Taxonomy" id="2692904"/>
    <lineage>
        <taxon>Bacteria</taxon>
        <taxon>Bacillati</taxon>
        <taxon>Cyanobacteriota</taxon>
        <taxon>Cyanophyceae</taxon>
        <taxon>Nostocales</taxon>
        <taxon>Nostocaceae</taxon>
        <taxon>Nostoc</taxon>
    </lineage>
</organism>